<name>A0A839TAT5_AZOMA</name>
<evidence type="ECO:0000313" key="2">
    <source>
        <dbReference type="Proteomes" id="UP000549250"/>
    </source>
</evidence>
<dbReference type="RefSeq" id="WP_183168017.1">
    <property type="nucleotide sequence ID" value="NZ_JACHXI010000027.1"/>
</dbReference>
<dbReference type="AlphaFoldDB" id="A0A839TAT5"/>
<evidence type="ECO:0000313" key="1">
    <source>
        <dbReference type="EMBL" id="MBB3105155.1"/>
    </source>
</evidence>
<sequence>MMLLDCHRFRRTDNNTPELPLENDQVVALEQLSVLSSPGPAQYQLVLITRLKRIAQKGHLKQAMSKPFYAASLAALPESVLEVRKALIAALEQKGFFFLDKVRINTLTGAIDPIDEPVPIQTPQARLTWQLPLNPEFTMQAHVKTFMAGWLRETMHGAMQRLGLLTENEVLPASLFFRVPDQYEILWESRRLDAINPDTLAAVGELIPAHGHLPLLALWFLDKELRASRYGKVGFASETGERVSITTFDDLKPLMAEFGFDPITVRKDAARLELVAEVIDLTSLDVDIDDDYF</sequence>
<organism evidence="1 2">
    <name type="scientific">Azomonas macrocytogenes</name>
    <name type="common">Azotobacter macrocytogenes</name>
    <dbReference type="NCBI Taxonomy" id="69962"/>
    <lineage>
        <taxon>Bacteria</taxon>
        <taxon>Pseudomonadati</taxon>
        <taxon>Pseudomonadota</taxon>
        <taxon>Gammaproteobacteria</taxon>
        <taxon>Pseudomonadales</taxon>
        <taxon>Pseudomonadaceae</taxon>
        <taxon>Azomonas</taxon>
    </lineage>
</organism>
<accession>A0A839TAT5</accession>
<dbReference type="Proteomes" id="UP000549250">
    <property type="component" value="Unassembled WGS sequence"/>
</dbReference>
<gene>
    <name evidence="1" type="ORF">FHR87_003590</name>
</gene>
<comment type="caution">
    <text evidence="1">The sequence shown here is derived from an EMBL/GenBank/DDBJ whole genome shotgun (WGS) entry which is preliminary data.</text>
</comment>
<proteinExistence type="predicted"/>
<dbReference type="EMBL" id="JACHXI010000027">
    <property type="protein sequence ID" value="MBB3105155.1"/>
    <property type="molecule type" value="Genomic_DNA"/>
</dbReference>
<reference evidence="1 2" key="1">
    <citation type="submission" date="2020-08" db="EMBL/GenBank/DDBJ databases">
        <title>Genomic Encyclopedia of Type Strains, Phase III (KMG-III): the genomes of soil and plant-associated and newly described type strains.</title>
        <authorList>
            <person name="Whitman W."/>
        </authorList>
    </citation>
    <scope>NUCLEOTIDE SEQUENCE [LARGE SCALE GENOMIC DNA]</scope>
    <source>
        <strain evidence="1 2">CECT 4462</strain>
    </source>
</reference>
<protein>
    <submittedName>
        <fullName evidence="1">Uncharacterized protein</fullName>
    </submittedName>
</protein>
<keyword evidence="2" id="KW-1185">Reference proteome</keyword>